<feature type="transmembrane region" description="Helical" evidence="5">
    <location>
        <begin position="58"/>
        <end position="79"/>
    </location>
</feature>
<feature type="transmembrane region" description="Helical" evidence="5">
    <location>
        <begin position="211"/>
        <end position="234"/>
    </location>
</feature>
<feature type="transmembrane region" description="Helical" evidence="5">
    <location>
        <begin position="21"/>
        <end position="38"/>
    </location>
</feature>
<dbReference type="AlphaFoldDB" id="A0AAE3KHS1"/>
<dbReference type="Pfam" id="PF07690">
    <property type="entry name" value="MFS_1"/>
    <property type="match status" value="1"/>
</dbReference>
<feature type="transmembrane region" description="Helical" evidence="5">
    <location>
        <begin position="148"/>
        <end position="170"/>
    </location>
</feature>
<dbReference type="GO" id="GO:0005886">
    <property type="term" value="C:plasma membrane"/>
    <property type="evidence" value="ECO:0007669"/>
    <property type="project" value="UniProtKB-SubCell"/>
</dbReference>
<comment type="subcellular location">
    <subcellularLocation>
        <location evidence="1">Cell membrane</location>
        <topology evidence="1">Multi-pass membrane protein</topology>
    </subcellularLocation>
</comment>
<feature type="transmembrane region" description="Helical" evidence="5">
    <location>
        <begin position="352"/>
        <end position="370"/>
    </location>
</feature>
<feature type="domain" description="Major facilitator superfamily (MFS) profile" evidence="6">
    <location>
        <begin position="24"/>
        <end position="477"/>
    </location>
</feature>
<dbReference type="Proteomes" id="UP001206128">
    <property type="component" value="Unassembled WGS sequence"/>
</dbReference>
<dbReference type="Gene3D" id="1.20.1250.20">
    <property type="entry name" value="MFS general substrate transporter like domains"/>
    <property type="match status" value="1"/>
</dbReference>
<feature type="transmembrane region" description="Helical" evidence="5">
    <location>
        <begin position="240"/>
        <end position="258"/>
    </location>
</feature>
<feature type="transmembrane region" description="Helical" evidence="5">
    <location>
        <begin position="176"/>
        <end position="199"/>
    </location>
</feature>
<dbReference type="EMBL" id="JAMTCK010000008">
    <property type="protein sequence ID" value="MCP2166714.1"/>
    <property type="molecule type" value="Genomic_DNA"/>
</dbReference>
<dbReference type="SUPFAM" id="SSF103473">
    <property type="entry name" value="MFS general substrate transporter"/>
    <property type="match status" value="2"/>
</dbReference>
<accession>A0AAE3KHS1</accession>
<dbReference type="GO" id="GO:0022857">
    <property type="term" value="F:transmembrane transporter activity"/>
    <property type="evidence" value="ECO:0007669"/>
    <property type="project" value="InterPro"/>
</dbReference>
<feature type="transmembrane region" description="Helical" evidence="5">
    <location>
        <begin position="278"/>
        <end position="298"/>
    </location>
</feature>
<dbReference type="InterPro" id="IPR011701">
    <property type="entry name" value="MFS"/>
</dbReference>
<proteinExistence type="predicted"/>
<feature type="transmembrane region" description="Helical" evidence="5">
    <location>
        <begin position="310"/>
        <end position="332"/>
    </location>
</feature>
<dbReference type="InterPro" id="IPR020846">
    <property type="entry name" value="MFS_dom"/>
</dbReference>
<dbReference type="PANTHER" id="PTHR42718">
    <property type="entry name" value="MAJOR FACILITATOR SUPERFAMILY MULTIDRUG TRANSPORTER MFSC"/>
    <property type="match status" value="1"/>
</dbReference>
<comment type="caution">
    <text evidence="7">The sequence shown here is derived from an EMBL/GenBank/DDBJ whole genome shotgun (WGS) entry which is preliminary data.</text>
</comment>
<evidence type="ECO:0000259" key="6">
    <source>
        <dbReference type="PROSITE" id="PS50850"/>
    </source>
</evidence>
<organism evidence="7 8">
    <name type="scientific">Goodfellowiella coeruleoviolacea</name>
    <dbReference type="NCBI Taxonomy" id="334858"/>
    <lineage>
        <taxon>Bacteria</taxon>
        <taxon>Bacillati</taxon>
        <taxon>Actinomycetota</taxon>
        <taxon>Actinomycetes</taxon>
        <taxon>Pseudonocardiales</taxon>
        <taxon>Pseudonocardiaceae</taxon>
        <taxon>Goodfellowiella</taxon>
    </lineage>
</organism>
<dbReference type="RefSeq" id="WP_253772873.1">
    <property type="nucleotide sequence ID" value="NZ_JAMTCK010000008.1"/>
</dbReference>
<reference evidence="7" key="1">
    <citation type="submission" date="2022-06" db="EMBL/GenBank/DDBJ databases">
        <title>Genomic Encyclopedia of Archaeal and Bacterial Type Strains, Phase II (KMG-II): from individual species to whole genera.</title>
        <authorList>
            <person name="Goeker M."/>
        </authorList>
    </citation>
    <scope>NUCLEOTIDE SEQUENCE</scope>
    <source>
        <strain evidence="7">DSM 43935</strain>
    </source>
</reference>
<sequence length="478" mass="47253">MALPSSTRSAPSKPTAARRNETGVVVAIAATVLAYALTQTMPVPTVNVLRQAFDTSAAATTWAVVSAPLLAGAVLTPVIGRLGDQFGKRRALLTVLAVFLAGSVTALVSWDIGVLIAARAVQGVSLAVMALGYGILRESLPADRVPFALGLTAGVLGGGAGGALVVGGLIVDHLPWRAMFLAGCLLVGTALVLVARYVPESRVRASGRPDLLGAGVLGLGLAALLLALTQAPAWGWTSPGVIALAAAGTVLFGLFIVVERRVAQPLVDPELFTHRPILMANLGALLLGISQYVFYLLVPTLAQLPAAPDAATATGFALSVTGAGLVMLPGSVATLPAGSVAGWMGGRLGPRAVLGLGLAVAVLGAAAMALGHDTAWQVAGLWVVFSIGSGLAMAALPALVSSAAPADRVASANGINVVARTVGGSVGSQLGIAVLASQTLPGTGTAAASAFGLSFWIAAGAAALGVLAAGLATSPAAG</sequence>
<feature type="transmembrane region" description="Helical" evidence="5">
    <location>
        <begin position="448"/>
        <end position="472"/>
    </location>
</feature>
<name>A0AAE3KHS1_9PSEU</name>
<dbReference type="Gene3D" id="1.20.1720.10">
    <property type="entry name" value="Multidrug resistance protein D"/>
    <property type="match status" value="1"/>
</dbReference>
<evidence type="ECO:0000313" key="8">
    <source>
        <dbReference type="Proteomes" id="UP001206128"/>
    </source>
</evidence>
<keyword evidence="4 5" id="KW-0472">Membrane</keyword>
<keyword evidence="3 5" id="KW-1133">Transmembrane helix</keyword>
<evidence type="ECO:0000256" key="3">
    <source>
        <dbReference type="ARBA" id="ARBA00022989"/>
    </source>
</evidence>
<dbReference type="PROSITE" id="PS50850">
    <property type="entry name" value="MFS"/>
    <property type="match status" value="1"/>
</dbReference>
<dbReference type="PANTHER" id="PTHR42718:SF35">
    <property type="entry name" value="BLL0718 PROTEIN"/>
    <property type="match status" value="1"/>
</dbReference>
<dbReference type="InterPro" id="IPR036259">
    <property type="entry name" value="MFS_trans_sf"/>
</dbReference>
<feature type="transmembrane region" description="Helical" evidence="5">
    <location>
        <begin position="417"/>
        <end position="436"/>
    </location>
</feature>
<gene>
    <name evidence="7" type="ORF">LX83_003586</name>
</gene>
<evidence type="ECO:0000256" key="2">
    <source>
        <dbReference type="ARBA" id="ARBA00022692"/>
    </source>
</evidence>
<evidence type="ECO:0000256" key="1">
    <source>
        <dbReference type="ARBA" id="ARBA00004651"/>
    </source>
</evidence>
<evidence type="ECO:0000313" key="7">
    <source>
        <dbReference type="EMBL" id="MCP2166714.1"/>
    </source>
</evidence>
<keyword evidence="2 5" id="KW-0812">Transmembrane</keyword>
<feature type="transmembrane region" description="Helical" evidence="5">
    <location>
        <begin position="116"/>
        <end position="136"/>
    </location>
</feature>
<keyword evidence="8" id="KW-1185">Reference proteome</keyword>
<feature type="transmembrane region" description="Helical" evidence="5">
    <location>
        <begin position="376"/>
        <end position="396"/>
    </location>
</feature>
<feature type="transmembrane region" description="Helical" evidence="5">
    <location>
        <begin position="91"/>
        <end position="110"/>
    </location>
</feature>
<protein>
    <submittedName>
        <fullName evidence="7">Major Facilitator Superfamily protein</fullName>
    </submittedName>
</protein>
<evidence type="ECO:0000256" key="5">
    <source>
        <dbReference type="SAM" id="Phobius"/>
    </source>
</evidence>
<evidence type="ECO:0000256" key="4">
    <source>
        <dbReference type="ARBA" id="ARBA00023136"/>
    </source>
</evidence>